<evidence type="ECO:0000256" key="7">
    <source>
        <dbReference type="SAM" id="SignalP"/>
    </source>
</evidence>
<dbReference type="InterPro" id="IPR050134">
    <property type="entry name" value="NAD-dep_sirtuin_deacylases"/>
</dbReference>
<dbReference type="PANTHER" id="PTHR11085:SF6">
    <property type="entry name" value="NAD-DEPENDENT PROTEIN DEACETYLASE SIRTUIN-2"/>
    <property type="match status" value="1"/>
</dbReference>
<dbReference type="PROSITE" id="PS50305">
    <property type="entry name" value="SIRTUIN"/>
    <property type="match status" value="1"/>
</dbReference>
<keyword evidence="10" id="KW-1185">Reference proteome</keyword>
<accession>A0A9N8E2A1</accession>
<keyword evidence="5" id="KW-0520">NAD</keyword>
<feature type="binding site" evidence="6">
    <location>
        <position position="179"/>
    </location>
    <ligand>
        <name>Zn(2+)</name>
        <dbReference type="ChEBI" id="CHEBI:29105"/>
    </ligand>
</feature>
<feature type="binding site" evidence="6">
    <location>
        <position position="182"/>
    </location>
    <ligand>
        <name>Zn(2+)</name>
        <dbReference type="ChEBI" id="CHEBI:29105"/>
    </ligand>
</feature>
<dbReference type="GO" id="GO:0005634">
    <property type="term" value="C:nucleus"/>
    <property type="evidence" value="ECO:0007669"/>
    <property type="project" value="TreeGrafter"/>
</dbReference>
<dbReference type="EMBL" id="CAICTM010000456">
    <property type="protein sequence ID" value="CAB9510875.1"/>
    <property type="molecule type" value="Genomic_DNA"/>
</dbReference>
<dbReference type="Gene3D" id="3.40.50.1220">
    <property type="entry name" value="TPP-binding domain"/>
    <property type="match status" value="1"/>
</dbReference>
<organism evidence="9 10">
    <name type="scientific">Seminavis robusta</name>
    <dbReference type="NCBI Taxonomy" id="568900"/>
    <lineage>
        <taxon>Eukaryota</taxon>
        <taxon>Sar</taxon>
        <taxon>Stramenopiles</taxon>
        <taxon>Ochrophyta</taxon>
        <taxon>Bacillariophyta</taxon>
        <taxon>Bacillariophyceae</taxon>
        <taxon>Bacillariophycidae</taxon>
        <taxon>Naviculales</taxon>
        <taxon>Naviculaceae</taxon>
        <taxon>Seminavis</taxon>
    </lineage>
</organism>
<dbReference type="GO" id="GO:0017136">
    <property type="term" value="F:histone deacetylase activity, NAD-dependent"/>
    <property type="evidence" value="ECO:0007669"/>
    <property type="project" value="TreeGrafter"/>
</dbReference>
<feature type="binding site" evidence="6">
    <location>
        <position position="204"/>
    </location>
    <ligand>
        <name>Zn(2+)</name>
        <dbReference type="ChEBI" id="CHEBI:29105"/>
    </ligand>
</feature>
<dbReference type="SUPFAM" id="SSF52467">
    <property type="entry name" value="DHS-like NAD/FAD-binding domain"/>
    <property type="match status" value="1"/>
</dbReference>
<gene>
    <name evidence="9" type="ORF">SEMRO_457_G146870.1</name>
</gene>
<evidence type="ECO:0000313" key="10">
    <source>
        <dbReference type="Proteomes" id="UP001153069"/>
    </source>
</evidence>
<dbReference type="PANTHER" id="PTHR11085">
    <property type="entry name" value="NAD-DEPENDENT PROTEIN DEACYLASE SIRTUIN-5, MITOCHONDRIAL-RELATED"/>
    <property type="match status" value="1"/>
</dbReference>
<evidence type="ECO:0000256" key="5">
    <source>
        <dbReference type="ARBA" id="ARBA00023027"/>
    </source>
</evidence>
<dbReference type="InterPro" id="IPR026591">
    <property type="entry name" value="Sirtuin_cat_small_dom_sf"/>
</dbReference>
<dbReference type="AlphaFoldDB" id="A0A9N8E2A1"/>
<dbReference type="Gene3D" id="3.30.1600.10">
    <property type="entry name" value="SIR2/SIRT2 'Small Domain"/>
    <property type="match status" value="1"/>
</dbReference>
<dbReference type="Proteomes" id="UP001153069">
    <property type="component" value="Unassembled WGS sequence"/>
</dbReference>
<evidence type="ECO:0000256" key="2">
    <source>
        <dbReference type="ARBA" id="ARBA00022679"/>
    </source>
</evidence>
<name>A0A9N8E2A1_9STRA</name>
<evidence type="ECO:0000256" key="3">
    <source>
        <dbReference type="ARBA" id="ARBA00022723"/>
    </source>
</evidence>
<feature type="active site" description="Proton acceptor" evidence="6">
    <location>
        <position position="171"/>
    </location>
</feature>
<feature type="signal peptide" evidence="7">
    <location>
        <begin position="1"/>
        <end position="25"/>
    </location>
</feature>
<feature type="domain" description="Deacetylase sirtuin-type" evidence="8">
    <location>
        <begin position="38"/>
        <end position="320"/>
    </location>
</feature>
<sequence length="329" mass="35832">MTPKTNAPLTTPLLLLTLWLVPLSAFLADGSSFSKAHATGLHASLESLAQGLAQHKYENVVVVLGAGVSVNAGIPDFRSPGTGLYSKLEDLQLPYPEAIFELVYFRKNPQPFVNVAQAMWPGQDEGPKPTLAHSFLAVLEQQNVLKRVYTQNIDGLEQMAGVSQERLVECHGHFSSCSCIQCQQSADLQICQDTYQKEGQVMTCPQCGSYVKPDIVFFGEELPSIFLDYVYQDMDDCDLLLVMGTSLLVAPVASIPDWVRPTVPRLLINRELVGSFAQAALLGSNSATTRDVFCKGDCDDGVRAICDLAGEEWANQLKTLHGEVCSSST</sequence>
<dbReference type="InterPro" id="IPR003000">
    <property type="entry name" value="Sirtuin"/>
</dbReference>
<comment type="caution">
    <text evidence="9">The sequence shown here is derived from an EMBL/GenBank/DDBJ whole genome shotgun (WGS) entry which is preliminary data.</text>
</comment>
<comment type="cofactor">
    <cofactor evidence="1">
        <name>Zn(2+)</name>
        <dbReference type="ChEBI" id="CHEBI:29105"/>
    </cofactor>
</comment>
<evidence type="ECO:0000256" key="4">
    <source>
        <dbReference type="ARBA" id="ARBA00022833"/>
    </source>
</evidence>
<reference evidence="9" key="1">
    <citation type="submission" date="2020-06" db="EMBL/GenBank/DDBJ databases">
        <authorList>
            <consortium name="Plant Systems Biology data submission"/>
        </authorList>
    </citation>
    <scope>NUCLEOTIDE SEQUENCE</scope>
    <source>
        <strain evidence="9">D6</strain>
    </source>
</reference>
<keyword evidence="4 6" id="KW-0862">Zinc</keyword>
<keyword evidence="7" id="KW-0732">Signal</keyword>
<evidence type="ECO:0000259" key="8">
    <source>
        <dbReference type="PROSITE" id="PS50305"/>
    </source>
</evidence>
<dbReference type="OrthoDB" id="420264at2759"/>
<dbReference type="GO" id="GO:0070403">
    <property type="term" value="F:NAD+ binding"/>
    <property type="evidence" value="ECO:0007669"/>
    <property type="project" value="InterPro"/>
</dbReference>
<proteinExistence type="predicted"/>
<dbReference type="GO" id="GO:0046872">
    <property type="term" value="F:metal ion binding"/>
    <property type="evidence" value="ECO:0007669"/>
    <property type="project" value="UniProtKB-KW"/>
</dbReference>
<dbReference type="InterPro" id="IPR029035">
    <property type="entry name" value="DHS-like_NAD/FAD-binding_dom"/>
</dbReference>
<keyword evidence="3 6" id="KW-0479">Metal-binding</keyword>
<keyword evidence="2" id="KW-0808">Transferase</keyword>
<dbReference type="Pfam" id="PF02146">
    <property type="entry name" value="SIR2"/>
    <property type="match status" value="1"/>
</dbReference>
<evidence type="ECO:0000256" key="6">
    <source>
        <dbReference type="PROSITE-ProRule" id="PRU00236"/>
    </source>
</evidence>
<evidence type="ECO:0000256" key="1">
    <source>
        <dbReference type="ARBA" id="ARBA00001947"/>
    </source>
</evidence>
<protein>
    <submittedName>
        <fullName evidence="9">Protein deacetylase sirtuin-2</fullName>
    </submittedName>
</protein>
<evidence type="ECO:0000313" key="9">
    <source>
        <dbReference type="EMBL" id="CAB9510875.1"/>
    </source>
</evidence>
<feature type="chain" id="PRO_5040123299" evidence="7">
    <location>
        <begin position="26"/>
        <end position="329"/>
    </location>
</feature>
<feature type="binding site" evidence="6">
    <location>
        <position position="207"/>
    </location>
    <ligand>
        <name>Zn(2+)</name>
        <dbReference type="ChEBI" id="CHEBI:29105"/>
    </ligand>
</feature>
<dbReference type="InterPro" id="IPR026590">
    <property type="entry name" value="Ssirtuin_cat_dom"/>
</dbReference>